<evidence type="ECO:0000313" key="2">
    <source>
        <dbReference type="Proteomes" id="UP001276659"/>
    </source>
</evidence>
<gene>
    <name evidence="1" type="ORF">OEA41_000938</name>
</gene>
<dbReference type="AlphaFoldDB" id="A0AAD9ZGR3"/>
<keyword evidence="2" id="KW-1185">Reference proteome</keyword>
<accession>A0AAD9ZGR3</accession>
<evidence type="ECO:0000313" key="1">
    <source>
        <dbReference type="EMBL" id="KAK3178801.1"/>
    </source>
</evidence>
<protein>
    <submittedName>
        <fullName evidence="1">Uncharacterized protein</fullName>
    </submittedName>
</protein>
<comment type="caution">
    <text evidence="1">The sequence shown here is derived from an EMBL/GenBank/DDBJ whole genome shotgun (WGS) entry which is preliminary data.</text>
</comment>
<sequence length="79" mass="8881">MDNPWECNPLDDTKDVPYPDKPLLIDVIAVIVPGAWTGDDEDNLPLPGKPLLVVPVERSRDNEFELPLLRIMCSVPEDE</sequence>
<proteinExistence type="predicted"/>
<dbReference type="Proteomes" id="UP001276659">
    <property type="component" value="Unassembled WGS sequence"/>
</dbReference>
<reference evidence="1" key="1">
    <citation type="submission" date="2022-11" db="EMBL/GenBank/DDBJ databases">
        <title>Chromosomal genome sequence assembly and mating type (MAT) locus characterization of the leprose asexual lichenized fungus Lepraria neglecta (Nyl.) Erichsen.</title>
        <authorList>
            <person name="Allen J.L."/>
            <person name="Pfeffer B."/>
        </authorList>
    </citation>
    <scope>NUCLEOTIDE SEQUENCE</scope>
    <source>
        <strain evidence="1">Allen 5258</strain>
    </source>
</reference>
<organism evidence="1 2">
    <name type="scientific">Lepraria neglecta</name>
    <dbReference type="NCBI Taxonomy" id="209136"/>
    <lineage>
        <taxon>Eukaryota</taxon>
        <taxon>Fungi</taxon>
        <taxon>Dikarya</taxon>
        <taxon>Ascomycota</taxon>
        <taxon>Pezizomycotina</taxon>
        <taxon>Lecanoromycetes</taxon>
        <taxon>OSLEUM clade</taxon>
        <taxon>Lecanoromycetidae</taxon>
        <taxon>Lecanorales</taxon>
        <taxon>Lecanorineae</taxon>
        <taxon>Stereocaulaceae</taxon>
        <taxon>Lepraria</taxon>
    </lineage>
</organism>
<dbReference type="EMBL" id="JASNWA010000003">
    <property type="protein sequence ID" value="KAK3178801.1"/>
    <property type="molecule type" value="Genomic_DNA"/>
</dbReference>
<name>A0AAD9ZGR3_9LECA</name>